<dbReference type="InterPro" id="IPR001365">
    <property type="entry name" value="A_deaminase_dom"/>
</dbReference>
<dbReference type="InterPro" id="IPR006330">
    <property type="entry name" value="Ado/ade_deaminase"/>
</dbReference>
<evidence type="ECO:0000256" key="6">
    <source>
        <dbReference type="ARBA" id="ARBA00022833"/>
    </source>
</evidence>
<dbReference type="SUPFAM" id="SSF51556">
    <property type="entry name" value="Metallo-dependent hydrolases"/>
    <property type="match status" value="1"/>
</dbReference>
<dbReference type="PANTHER" id="PTHR11409">
    <property type="entry name" value="ADENOSINE DEAMINASE"/>
    <property type="match status" value="1"/>
</dbReference>
<accession>A0ABQ2ZIH6</accession>
<keyword evidence="6" id="KW-0862">Zinc</keyword>
<evidence type="ECO:0000256" key="4">
    <source>
        <dbReference type="ARBA" id="ARBA00022723"/>
    </source>
</evidence>
<organism evidence="9 10">
    <name type="scientific">Streptomyces xanthochromogenes</name>
    <dbReference type="NCBI Taxonomy" id="67384"/>
    <lineage>
        <taxon>Bacteria</taxon>
        <taxon>Bacillati</taxon>
        <taxon>Actinomycetota</taxon>
        <taxon>Actinomycetes</taxon>
        <taxon>Kitasatosporales</taxon>
        <taxon>Streptomycetaceae</taxon>
        <taxon>Streptomyces</taxon>
    </lineage>
</organism>
<proteinExistence type="inferred from homology"/>
<dbReference type="EMBL" id="BMUU01000001">
    <property type="protein sequence ID" value="GGY17388.1"/>
    <property type="molecule type" value="Genomic_DNA"/>
</dbReference>
<evidence type="ECO:0000313" key="10">
    <source>
        <dbReference type="Proteomes" id="UP000600946"/>
    </source>
</evidence>
<comment type="similarity">
    <text evidence="2">Belongs to the metallo-dependent hydrolases superfamily. Adenosine and AMP deaminases family.</text>
</comment>
<dbReference type="Gene3D" id="3.20.20.140">
    <property type="entry name" value="Metal-dependent hydrolases"/>
    <property type="match status" value="1"/>
</dbReference>
<evidence type="ECO:0000313" key="9">
    <source>
        <dbReference type="EMBL" id="GGY17388.1"/>
    </source>
</evidence>
<evidence type="ECO:0000256" key="5">
    <source>
        <dbReference type="ARBA" id="ARBA00022801"/>
    </source>
</evidence>
<dbReference type="Proteomes" id="UP000600946">
    <property type="component" value="Unassembled WGS sequence"/>
</dbReference>
<dbReference type="EC" id="3.5.4.4" evidence="3"/>
<dbReference type="RefSeq" id="WP_190026137.1">
    <property type="nucleotide sequence ID" value="NZ_BMUU01000001.1"/>
</dbReference>
<dbReference type="PANTHER" id="PTHR11409:SF43">
    <property type="entry name" value="ADENOSINE DEAMINASE"/>
    <property type="match status" value="1"/>
</dbReference>
<keyword evidence="10" id="KW-1185">Reference proteome</keyword>
<dbReference type="Pfam" id="PF00962">
    <property type="entry name" value="A_deaminase"/>
    <property type="match status" value="1"/>
</dbReference>
<comment type="caution">
    <text evidence="9">The sequence shown here is derived from an EMBL/GenBank/DDBJ whole genome shotgun (WGS) entry which is preliminary data.</text>
</comment>
<evidence type="ECO:0000256" key="7">
    <source>
        <dbReference type="SAM" id="SignalP"/>
    </source>
</evidence>
<keyword evidence="4" id="KW-0479">Metal-binding</keyword>
<name>A0ABQ2ZIH6_9ACTN</name>
<gene>
    <name evidence="9" type="primary">add</name>
    <name evidence="9" type="ORF">GCM10010326_07160</name>
</gene>
<protein>
    <recommendedName>
        <fullName evidence="3">adenosine deaminase</fullName>
        <ecNumber evidence="3">3.5.4.4</ecNumber>
    </recommendedName>
</protein>
<evidence type="ECO:0000256" key="2">
    <source>
        <dbReference type="ARBA" id="ARBA00006676"/>
    </source>
</evidence>
<sequence>MRKRYATRWPVLAGSTALGMALGVLPAAAAVPSEGQGAQVGQQAAVQAYLGRIADSPSELRRFLADLPKGGDLHHHLSGAVRAESLIGYAAHDGKCIDASTYVVTPATGTGSCAEGQRPARDALAPGPFRRGVVEAWSMQGFVLPPDGDPQPGHDHFFDTFGKFQEATTGHDADMLAEAADASAKEHSGYLETLVTPGAGPLNQLVDRILPKDPGPADLAAFHAALTANPRFQALVRQVADDTDRSVRDSRKLLGCDTRAAREACRVAIRFDYQLLRAQDPRHVFAQQILGFELVRQHLGGVVGVNMVQPEDAPIALRDYTLHMKMVRYLKSVSPEVRVSLHAGELVAGLNGVAGRDLTFHINEAVGVAGADRIGHGVDLAQEKDPRALAARMRRQHVLVEAPLVSNAQILRVSGDRHPLRTYLDAGVPVALATDDPGVSRSDLTAVFQQAVTDQGLTVAQLRALVRASLDHAFIEGRDLWQEQDRYDAFVKPCAHDTPDTHRLPSAACRGFLKASAKATVQWKLEADWRDFENRYAHR</sequence>
<feature type="signal peptide" evidence="7">
    <location>
        <begin position="1"/>
        <end position="29"/>
    </location>
</feature>
<evidence type="ECO:0000256" key="1">
    <source>
        <dbReference type="ARBA" id="ARBA00001947"/>
    </source>
</evidence>
<dbReference type="InterPro" id="IPR032466">
    <property type="entry name" value="Metal_Hydrolase"/>
</dbReference>
<feature type="chain" id="PRO_5045081653" description="adenosine deaminase" evidence="7">
    <location>
        <begin position="30"/>
        <end position="539"/>
    </location>
</feature>
<dbReference type="GeneID" id="96288733"/>
<keyword evidence="5" id="KW-0378">Hydrolase</keyword>
<keyword evidence="7" id="KW-0732">Signal</keyword>
<evidence type="ECO:0000256" key="3">
    <source>
        <dbReference type="ARBA" id="ARBA00012784"/>
    </source>
</evidence>
<feature type="domain" description="Adenosine deaminase" evidence="8">
    <location>
        <begin position="294"/>
        <end position="476"/>
    </location>
</feature>
<evidence type="ECO:0000259" key="8">
    <source>
        <dbReference type="Pfam" id="PF00962"/>
    </source>
</evidence>
<comment type="cofactor">
    <cofactor evidence="1">
        <name>Zn(2+)</name>
        <dbReference type="ChEBI" id="CHEBI:29105"/>
    </cofactor>
</comment>
<reference evidence="10" key="1">
    <citation type="journal article" date="2019" name="Int. J. Syst. Evol. Microbiol.">
        <title>The Global Catalogue of Microorganisms (GCM) 10K type strain sequencing project: providing services to taxonomists for standard genome sequencing and annotation.</title>
        <authorList>
            <consortium name="The Broad Institute Genomics Platform"/>
            <consortium name="The Broad Institute Genome Sequencing Center for Infectious Disease"/>
            <person name="Wu L."/>
            <person name="Ma J."/>
        </authorList>
    </citation>
    <scope>NUCLEOTIDE SEQUENCE [LARGE SCALE GENOMIC DNA]</scope>
    <source>
        <strain evidence="10">JCM 4594</strain>
    </source>
</reference>